<sequence length="187" mass="20968">MSHIAEKDGRRRRNASLEVSANNGQTAPIHNVIEMMKLAFEDFKPGHLGTFGPHHVSREDIIEFATEFDPQPMHLDEEAASRTILKGLSGSGWHMCALWMRMAWDGFISGIASMGAPGVEEVRWVSPLRPGDDLMLDVEVLDTRESKSMPDIGFVHLKQEMRNASGQVLMFSTIKIMVLRRHAVEAM</sequence>
<dbReference type="SUPFAM" id="SSF54637">
    <property type="entry name" value="Thioesterase/thiol ester dehydrase-isomerase"/>
    <property type="match status" value="1"/>
</dbReference>
<evidence type="ECO:0000313" key="3">
    <source>
        <dbReference type="EMBL" id="MBB5054500.1"/>
    </source>
</evidence>
<organism evidence="3 4">
    <name type="scientific">Afipia massiliensis</name>
    <dbReference type="NCBI Taxonomy" id="211460"/>
    <lineage>
        <taxon>Bacteria</taxon>
        <taxon>Pseudomonadati</taxon>
        <taxon>Pseudomonadota</taxon>
        <taxon>Alphaproteobacteria</taxon>
        <taxon>Hyphomicrobiales</taxon>
        <taxon>Nitrobacteraceae</taxon>
        <taxon>Afipia</taxon>
    </lineage>
</organism>
<dbReference type="PANTHER" id="PTHR43664">
    <property type="entry name" value="MONOAMINE OXIDASE-RELATED"/>
    <property type="match status" value="1"/>
</dbReference>
<gene>
    <name evidence="3" type="ORF">HNQ36_004502</name>
</gene>
<protein>
    <submittedName>
        <fullName evidence="3">Acyl dehydratase</fullName>
    </submittedName>
</protein>
<evidence type="ECO:0000256" key="1">
    <source>
        <dbReference type="SAM" id="MobiDB-lite"/>
    </source>
</evidence>
<evidence type="ECO:0000259" key="2">
    <source>
        <dbReference type="Pfam" id="PF01575"/>
    </source>
</evidence>
<dbReference type="PANTHER" id="PTHR43664:SF1">
    <property type="entry name" value="BETA-METHYLMALYL-COA DEHYDRATASE"/>
    <property type="match status" value="1"/>
</dbReference>
<dbReference type="InterPro" id="IPR052342">
    <property type="entry name" value="MCH/BMMD"/>
</dbReference>
<feature type="domain" description="MaoC-like" evidence="2">
    <location>
        <begin position="53"/>
        <end position="147"/>
    </location>
</feature>
<dbReference type="Gene3D" id="3.10.129.10">
    <property type="entry name" value="Hotdog Thioesterase"/>
    <property type="match status" value="1"/>
</dbReference>
<dbReference type="EMBL" id="JACHIJ010000007">
    <property type="protein sequence ID" value="MBB5054500.1"/>
    <property type="molecule type" value="Genomic_DNA"/>
</dbReference>
<dbReference type="InterPro" id="IPR029069">
    <property type="entry name" value="HotDog_dom_sf"/>
</dbReference>
<comment type="caution">
    <text evidence="3">The sequence shown here is derived from an EMBL/GenBank/DDBJ whole genome shotgun (WGS) entry which is preliminary data.</text>
</comment>
<dbReference type="Proteomes" id="UP000521227">
    <property type="component" value="Unassembled WGS sequence"/>
</dbReference>
<reference evidence="3 4" key="1">
    <citation type="submission" date="2020-08" db="EMBL/GenBank/DDBJ databases">
        <title>Genomic Encyclopedia of Type Strains, Phase IV (KMG-IV): sequencing the most valuable type-strain genomes for metagenomic binning, comparative biology and taxonomic classification.</title>
        <authorList>
            <person name="Goeker M."/>
        </authorList>
    </citation>
    <scope>NUCLEOTIDE SEQUENCE [LARGE SCALE GENOMIC DNA]</scope>
    <source>
        <strain evidence="3 4">DSM 17498</strain>
    </source>
</reference>
<dbReference type="CDD" id="cd03454">
    <property type="entry name" value="YdeM"/>
    <property type="match status" value="1"/>
</dbReference>
<dbReference type="InterPro" id="IPR002539">
    <property type="entry name" value="MaoC-like_dom"/>
</dbReference>
<dbReference type="Pfam" id="PF01575">
    <property type="entry name" value="MaoC_dehydratas"/>
    <property type="match status" value="1"/>
</dbReference>
<evidence type="ECO:0000313" key="4">
    <source>
        <dbReference type="Proteomes" id="UP000521227"/>
    </source>
</evidence>
<accession>A0A840N5N5</accession>
<name>A0A840N5N5_9BRAD</name>
<feature type="region of interest" description="Disordered" evidence="1">
    <location>
        <begin position="1"/>
        <end position="21"/>
    </location>
</feature>
<dbReference type="AlphaFoldDB" id="A0A840N5N5"/>
<proteinExistence type="predicted"/>